<dbReference type="InterPro" id="IPR052336">
    <property type="entry name" value="MlaD_Phospholipid_Transporter"/>
</dbReference>
<dbReference type="GO" id="GO:0005543">
    <property type="term" value="F:phospholipid binding"/>
    <property type="evidence" value="ECO:0007669"/>
    <property type="project" value="TreeGrafter"/>
</dbReference>
<dbReference type="EMBL" id="JABVCQ010000013">
    <property type="protein sequence ID" value="MBB1126094.1"/>
    <property type="molecule type" value="Genomic_DNA"/>
</dbReference>
<dbReference type="Proteomes" id="UP000548632">
    <property type="component" value="Unassembled WGS sequence"/>
</dbReference>
<evidence type="ECO:0000313" key="4">
    <source>
        <dbReference type="Proteomes" id="UP000548632"/>
    </source>
</evidence>
<dbReference type="PANTHER" id="PTHR33371:SF4">
    <property type="entry name" value="INTERMEMBRANE PHOSPHOLIPID TRANSPORT SYSTEM BINDING PROTEIN MLAD"/>
    <property type="match status" value="1"/>
</dbReference>
<keyword evidence="1" id="KW-0812">Transmembrane</keyword>
<reference evidence="3 4" key="1">
    <citation type="journal article" date="2020" name="Arch. Microbiol.">
        <title>The genome sequence of the giant phototrophic gammaproteobacterium Thiospirillum jenense gives insight into its physiological properties and phylogenetic relationships.</title>
        <authorList>
            <person name="Imhoff J.F."/>
            <person name="Meyer T.E."/>
            <person name="Kyndt J.A."/>
        </authorList>
    </citation>
    <scope>NUCLEOTIDE SEQUENCE [LARGE SCALE GENOMIC DNA]</scope>
    <source>
        <strain evidence="3 4">DSM 216</strain>
    </source>
</reference>
<dbReference type="InterPro" id="IPR030970">
    <property type="entry name" value="ABC_MlaD"/>
</dbReference>
<dbReference type="GO" id="GO:0005548">
    <property type="term" value="F:phospholipid transporter activity"/>
    <property type="evidence" value="ECO:0007669"/>
    <property type="project" value="TreeGrafter"/>
</dbReference>
<keyword evidence="1" id="KW-1133">Transmembrane helix</keyword>
<evidence type="ECO:0000259" key="2">
    <source>
        <dbReference type="Pfam" id="PF02470"/>
    </source>
</evidence>
<evidence type="ECO:0000313" key="3">
    <source>
        <dbReference type="EMBL" id="MBB1126094.1"/>
    </source>
</evidence>
<accession>A0A839HC15</accession>
<dbReference type="InterPro" id="IPR003399">
    <property type="entry name" value="Mce/MlaD"/>
</dbReference>
<feature type="domain" description="Mce/MlaD" evidence="2">
    <location>
        <begin position="40"/>
        <end position="118"/>
    </location>
</feature>
<dbReference type="AlphaFoldDB" id="A0A839HC15"/>
<organism evidence="3 4">
    <name type="scientific">Thiospirillum jenense</name>
    <dbReference type="NCBI Taxonomy" id="1653858"/>
    <lineage>
        <taxon>Bacteria</taxon>
        <taxon>Pseudomonadati</taxon>
        <taxon>Pseudomonadota</taxon>
        <taxon>Gammaproteobacteria</taxon>
        <taxon>Chromatiales</taxon>
        <taxon>Chromatiaceae</taxon>
        <taxon>Thiospirillum</taxon>
    </lineage>
</organism>
<comment type="caution">
    <text evidence="3">The sequence shown here is derived from an EMBL/GenBank/DDBJ whole genome shotgun (WGS) entry which is preliminary data.</text>
</comment>
<keyword evidence="1" id="KW-0472">Membrane</keyword>
<evidence type="ECO:0000256" key="1">
    <source>
        <dbReference type="SAM" id="Phobius"/>
    </source>
</evidence>
<protein>
    <submittedName>
        <fullName evidence="3">Outer membrane lipid asymmetry maintenance protein MlaD</fullName>
    </submittedName>
</protein>
<gene>
    <name evidence="3" type="primary">mlaD</name>
    <name evidence="3" type="ORF">HUK38_07605</name>
</gene>
<dbReference type="NCBIfam" id="TIGR04430">
    <property type="entry name" value="OM_asym_MlaD"/>
    <property type="match status" value="1"/>
</dbReference>
<dbReference type="PANTHER" id="PTHR33371">
    <property type="entry name" value="INTERMEMBRANE PHOSPHOLIPID TRANSPORT SYSTEM BINDING PROTEIN MLAD-RELATED"/>
    <property type="match status" value="1"/>
</dbReference>
<keyword evidence="4" id="KW-1185">Reference proteome</keyword>
<proteinExistence type="predicted"/>
<feature type="transmembrane region" description="Helical" evidence="1">
    <location>
        <begin position="7"/>
        <end position="27"/>
    </location>
</feature>
<sequence length="157" mass="16916">MNSTRTLELTVGIFIAIGIAALFFLAMHVSNLSQLSQTTGYQVTARFDNIGSLKVRAPVSMAGVRVGRVAAINYDQTHYQAIVTLQIDTAYNRIPTDTFANIFTAGLLGEQYIGLDPGSSEDYLAAGSQIEHTQSALVLEQLIGQFLFNKAGEATTP</sequence>
<dbReference type="Pfam" id="PF02470">
    <property type="entry name" value="MlaD"/>
    <property type="match status" value="1"/>
</dbReference>
<name>A0A839HC15_9GAMM</name>
<dbReference type="RefSeq" id="WP_182583718.1">
    <property type="nucleotide sequence ID" value="NZ_JABVCQ010000013.1"/>
</dbReference>